<accession>A0A0D1YHE4</accession>
<evidence type="ECO:0000313" key="3">
    <source>
        <dbReference type="EMBL" id="SDJ18950.1"/>
    </source>
</evidence>
<proteinExistence type="predicted"/>
<dbReference type="InterPro" id="IPR013108">
    <property type="entry name" value="Amidohydro_3"/>
</dbReference>
<evidence type="ECO:0000313" key="2">
    <source>
        <dbReference type="EMBL" id="KON95986.1"/>
    </source>
</evidence>
<evidence type="ECO:0000259" key="1">
    <source>
        <dbReference type="Pfam" id="PF07969"/>
    </source>
</evidence>
<reference evidence="3 5" key="2">
    <citation type="submission" date="2016-10" db="EMBL/GenBank/DDBJ databases">
        <authorList>
            <person name="de Groot N.N."/>
        </authorList>
    </citation>
    <scope>NUCLEOTIDE SEQUENCE [LARGE SCALE GENOMIC DNA]</scope>
    <source>
        <strain evidence="3 5">DSM 2895</strain>
    </source>
</reference>
<dbReference type="STRING" id="47500.AF333_11295"/>
<evidence type="ECO:0000313" key="5">
    <source>
        <dbReference type="Proteomes" id="UP000182836"/>
    </source>
</evidence>
<protein>
    <submittedName>
        <fullName evidence="3">Amidohydrolase family protein</fullName>
    </submittedName>
</protein>
<gene>
    <name evidence="2" type="ORF">AF333_11295</name>
    <name evidence="3" type="ORF">SAMN04487909_11385</name>
</gene>
<sequence>MNSIEDILKELRVKAQTTPKGQWVRAWGFNETAVAEKRYPTREELDEVSTEHPIKVLRTCGHISVINSKALETININENTPDPDGGTIERDHQGVLTGRLIETAHMRVFSMNLEMVI</sequence>
<dbReference type="PANTHER" id="PTHR22642:SF2">
    <property type="entry name" value="PROTEIN LONG AFTER FAR-RED 3"/>
    <property type="match status" value="1"/>
</dbReference>
<keyword evidence="4" id="KW-1185">Reference proteome</keyword>
<dbReference type="GO" id="GO:0016787">
    <property type="term" value="F:hydrolase activity"/>
    <property type="evidence" value="ECO:0007669"/>
    <property type="project" value="UniProtKB-KW"/>
</dbReference>
<dbReference type="PATRIC" id="fig|47500.8.peg.2620"/>
<reference evidence="2 4" key="1">
    <citation type="submission" date="2015-07" db="EMBL/GenBank/DDBJ databases">
        <title>Fjat-14205 dsm 2895.</title>
        <authorList>
            <person name="Liu B."/>
            <person name="Wang J."/>
            <person name="Zhu Y."/>
            <person name="Liu G."/>
            <person name="Chen Q."/>
            <person name="Chen Z."/>
            <person name="Lan J."/>
            <person name="Che J."/>
            <person name="Ge C."/>
            <person name="Shi H."/>
            <person name="Pan Z."/>
            <person name="Liu X."/>
        </authorList>
    </citation>
    <scope>NUCLEOTIDE SEQUENCE [LARGE SCALE GENOMIC DNA]</scope>
    <source>
        <strain evidence="2 4">DSM 2895</strain>
    </source>
</reference>
<name>A0A0D1YHE4_ANEMI</name>
<dbReference type="Proteomes" id="UP000182836">
    <property type="component" value="Unassembled WGS sequence"/>
</dbReference>
<dbReference type="PANTHER" id="PTHR22642">
    <property type="entry name" value="IMIDAZOLONEPROPIONASE"/>
    <property type="match status" value="1"/>
</dbReference>
<dbReference type="EMBL" id="LGUG01000004">
    <property type="protein sequence ID" value="KON95986.1"/>
    <property type="molecule type" value="Genomic_DNA"/>
</dbReference>
<feature type="domain" description="Amidohydrolase 3" evidence="1">
    <location>
        <begin position="2"/>
        <end position="110"/>
    </location>
</feature>
<dbReference type="Gene3D" id="3.10.310.70">
    <property type="match status" value="1"/>
</dbReference>
<evidence type="ECO:0000313" key="4">
    <source>
        <dbReference type="Proteomes" id="UP000037269"/>
    </source>
</evidence>
<dbReference type="Pfam" id="PF07969">
    <property type="entry name" value="Amidohydro_3"/>
    <property type="match status" value="1"/>
</dbReference>
<organism evidence="2 4">
    <name type="scientific">Aneurinibacillus migulanus</name>
    <name type="common">Bacillus migulanus</name>
    <dbReference type="NCBI Taxonomy" id="47500"/>
    <lineage>
        <taxon>Bacteria</taxon>
        <taxon>Bacillati</taxon>
        <taxon>Bacillota</taxon>
        <taxon>Bacilli</taxon>
        <taxon>Bacillales</taxon>
        <taxon>Paenibacillaceae</taxon>
        <taxon>Aneurinibacillus group</taxon>
        <taxon>Aneurinibacillus</taxon>
    </lineage>
</organism>
<dbReference type="EMBL" id="FNED01000013">
    <property type="protein sequence ID" value="SDJ18950.1"/>
    <property type="molecule type" value="Genomic_DNA"/>
</dbReference>
<dbReference type="AlphaFoldDB" id="A0A0D1YHE4"/>
<dbReference type="Proteomes" id="UP000037269">
    <property type="component" value="Unassembled WGS sequence"/>
</dbReference>
<keyword evidence="3" id="KW-0378">Hydrolase</keyword>